<sequence length="241" mass="24154">MAAVTRHLARAAVLLAGVVGLQLSRASELSYAGPVFIVAGLVLVGLVRWSWRASGYTTAERSSTGRRVAIVAASVAILSAAAVGGADAQDGTAAPPASPEPTLGEPSPSTTPSAEPAPEPTATPSSATPTPTTAVSTTPATPTSSATPPPSSAPRASTSAPRRTAQSSETGAGAAAVPGPSTTSTTGARPTDTEYSWLAPWRPASDRPEIPLLAAIMILGGGGGFLYVLERGRGRRQRARP</sequence>
<feature type="transmembrane region" description="Helical" evidence="2">
    <location>
        <begin position="210"/>
        <end position="229"/>
    </location>
</feature>
<dbReference type="EMBL" id="JAYFSI010000014">
    <property type="protein sequence ID" value="MEA5366117.1"/>
    <property type="molecule type" value="Genomic_DNA"/>
</dbReference>
<feature type="region of interest" description="Disordered" evidence="1">
    <location>
        <begin position="87"/>
        <end position="195"/>
    </location>
</feature>
<organism evidence="3 4">
    <name type="scientific">Amycolatopsis heterodermiae</name>
    <dbReference type="NCBI Taxonomy" id="3110235"/>
    <lineage>
        <taxon>Bacteria</taxon>
        <taxon>Bacillati</taxon>
        <taxon>Actinomycetota</taxon>
        <taxon>Actinomycetes</taxon>
        <taxon>Pseudonocardiales</taxon>
        <taxon>Pseudonocardiaceae</taxon>
        <taxon>Amycolatopsis</taxon>
    </lineage>
</organism>
<feature type="compositionally biased region" description="Low complexity" evidence="1">
    <location>
        <begin position="153"/>
        <end position="165"/>
    </location>
</feature>
<proteinExistence type="predicted"/>
<feature type="compositionally biased region" description="Low complexity" evidence="1">
    <location>
        <begin position="105"/>
        <end position="114"/>
    </location>
</feature>
<keyword evidence="2" id="KW-0812">Transmembrane</keyword>
<dbReference type="RefSeq" id="WP_323335137.1">
    <property type="nucleotide sequence ID" value="NZ_JAYFSI010000014.1"/>
</dbReference>
<dbReference type="Proteomes" id="UP001304298">
    <property type="component" value="Unassembled WGS sequence"/>
</dbReference>
<comment type="caution">
    <text evidence="3">The sequence shown here is derived from an EMBL/GenBank/DDBJ whole genome shotgun (WGS) entry which is preliminary data.</text>
</comment>
<keyword evidence="4" id="KW-1185">Reference proteome</keyword>
<reference evidence="3 4" key="1">
    <citation type="submission" date="2023-12" db="EMBL/GenBank/DDBJ databases">
        <title>Amycolatopsis sp. V23-08.</title>
        <authorList>
            <person name="Somphong A."/>
        </authorList>
    </citation>
    <scope>NUCLEOTIDE SEQUENCE [LARGE SCALE GENOMIC DNA]</scope>
    <source>
        <strain evidence="3 4">V23-08</strain>
    </source>
</reference>
<evidence type="ECO:0000313" key="3">
    <source>
        <dbReference type="EMBL" id="MEA5366117.1"/>
    </source>
</evidence>
<keyword evidence="2" id="KW-0472">Membrane</keyword>
<accession>A0ABU5RIK7</accession>
<protein>
    <submittedName>
        <fullName evidence="3">Uncharacterized protein</fullName>
    </submittedName>
</protein>
<gene>
    <name evidence="3" type="ORF">VA596_41775</name>
</gene>
<feature type="transmembrane region" description="Helical" evidence="2">
    <location>
        <begin position="68"/>
        <end position="86"/>
    </location>
</feature>
<feature type="compositionally biased region" description="Low complexity" evidence="1">
    <location>
        <begin position="122"/>
        <end position="146"/>
    </location>
</feature>
<evidence type="ECO:0000256" key="2">
    <source>
        <dbReference type="SAM" id="Phobius"/>
    </source>
</evidence>
<name>A0ABU5RIK7_9PSEU</name>
<evidence type="ECO:0000256" key="1">
    <source>
        <dbReference type="SAM" id="MobiDB-lite"/>
    </source>
</evidence>
<feature type="transmembrane region" description="Helical" evidence="2">
    <location>
        <begin position="36"/>
        <end position="56"/>
    </location>
</feature>
<keyword evidence="2" id="KW-1133">Transmembrane helix</keyword>
<evidence type="ECO:0000313" key="4">
    <source>
        <dbReference type="Proteomes" id="UP001304298"/>
    </source>
</evidence>